<gene>
    <name evidence="2" type="ORF">ANCCEY_00010</name>
</gene>
<dbReference type="InterPro" id="IPR019426">
    <property type="entry name" value="7TM_GPCR_serpentine_rcpt_Srv"/>
</dbReference>
<accession>A0A0D6MAS6</accession>
<keyword evidence="1" id="KW-1133">Transmembrane helix</keyword>
<feature type="transmembrane region" description="Helical" evidence="1">
    <location>
        <begin position="161"/>
        <end position="183"/>
    </location>
</feature>
<proteinExistence type="predicted"/>
<keyword evidence="1" id="KW-0472">Membrane</keyword>
<keyword evidence="1" id="KW-0812">Transmembrane</keyword>
<dbReference type="EMBL" id="KE124775">
    <property type="protein sequence ID" value="EPB80808.1"/>
    <property type="molecule type" value="Genomic_DNA"/>
</dbReference>
<dbReference type="PANTHER" id="PTHR31552:SF31">
    <property type="entry name" value="SERPENTINE RECEPTOR CLASS GAMMA"/>
    <property type="match status" value="1"/>
</dbReference>
<evidence type="ECO:0000256" key="1">
    <source>
        <dbReference type="SAM" id="Phobius"/>
    </source>
</evidence>
<name>A0A0D6MAS6_9BILA</name>
<dbReference type="Pfam" id="PF10323">
    <property type="entry name" value="7TM_GPCR_Srv"/>
    <property type="match status" value="1"/>
</dbReference>
<dbReference type="AlphaFoldDB" id="A0A0D6MAS6"/>
<protein>
    <recommendedName>
        <fullName evidence="4">Serpentine receptor class gamma</fullName>
    </recommendedName>
</protein>
<dbReference type="PANTHER" id="PTHR31552">
    <property type="entry name" value="SERPENTINE RECEPTOR CLASS GAMMA"/>
    <property type="match status" value="1"/>
</dbReference>
<evidence type="ECO:0000313" key="2">
    <source>
        <dbReference type="EMBL" id="EPB80808.1"/>
    </source>
</evidence>
<evidence type="ECO:0008006" key="4">
    <source>
        <dbReference type="Google" id="ProtNLM"/>
    </source>
</evidence>
<feature type="transmembrane region" description="Helical" evidence="1">
    <location>
        <begin position="195"/>
        <end position="217"/>
    </location>
</feature>
<feature type="transmembrane region" description="Helical" evidence="1">
    <location>
        <begin position="250"/>
        <end position="271"/>
    </location>
</feature>
<feature type="transmembrane region" description="Helical" evidence="1">
    <location>
        <begin position="126"/>
        <end position="146"/>
    </location>
</feature>
<sequence length="447" mass="50815">MDGIMNVLKNHGSFGCVSGTIQEVLVVQLPTQLVVNFRCGRGGTQQAKPPGSLSREKDHKTTADIKAALVWTTPNGMISDESVVVREAFNQPSNAFCRVTRALTAQSLSFSGGFVRRALINMMPPLQIVMLVFTTVSMLTYAFILLSVERLKKHEPFLRGSFFRLCATNFLVDAIFYLEFTVLMRFRKYGLLNDFFALHPQLLTVVPPISIGLHYYIKMVVYLGEMSIAANRLTSAMRPITYEKIWSSSFLWQVRAAQFIIPMIVMLPIVLNPRYEFKYVIYASQNTLRLETDPASTEVLALVDMVSSTTATMASLFMYICTVIRIRQLFKEQLANVSSRRHDVLVPTMGPSNNILKTTPMFMENHWQTLIEHHINENAPVNVLALLCNIPSWRKNYTMPQAVTGTARITKGWDARREMCRIEKAYTKMWSFCTLGEVFSKETELLR</sequence>
<reference evidence="2 3" key="1">
    <citation type="submission" date="2013-05" db="EMBL/GenBank/DDBJ databases">
        <title>Draft genome of the parasitic nematode Anyclostoma ceylanicum.</title>
        <authorList>
            <person name="Mitreva M."/>
        </authorList>
    </citation>
    <scope>NUCLEOTIDE SEQUENCE [LARGE SCALE GENOMIC DNA]</scope>
</reference>
<dbReference type="Proteomes" id="UP000054495">
    <property type="component" value="Unassembled WGS sequence"/>
</dbReference>
<keyword evidence="3" id="KW-1185">Reference proteome</keyword>
<evidence type="ECO:0000313" key="3">
    <source>
        <dbReference type="Proteomes" id="UP000054495"/>
    </source>
</evidence>
<organism evidence="2 3">
    <name type="scientific">Ancylostoma ceylanicum</name>
    <dbReference type="NCBI Taxonomy" id="53326"/>
    <lineage>
        <taxon>Eukaryota</taxon>
        <taxon>Metazoa</taxon>
        <taxon>Ecdysozoa</taxon>
        <taxon>Nematoda</taxon>
        <taxon>Chromadorea</taxon>
        <taxon>Rhabditida</taxon>
        <taxon>Rhabditina</taxon>
        <taxon>Rhabditomorpha</taxon>
        <taxon>Strongyloidea</taxon>
        <taxon>Ancylostomatidae</taxon>
        <taxon>Ancylostomatinae</taxon>
        <taxon>Ancylostoma</taxon>
    </lineage>
</organism>